<proteinExistence type="predicted"/>
<feature type="domain" description="Insertion element IS402-like" evidence="1">
    <location>
        <begin position="264"/>
        <end position="332"/>
    </location>
</feature>
<keyword evidence="3" id="KW-1185">Reference proteome</keyword>
<evidence type="ECO:0000313" key="3">
    <source>
        <dbReference type="Proteomes" id="UP000317365"/>
    </source>
</evidence>
<reference evidence="3" key="2">
    <citation type="journal article" date="2020" name="Int. J. Syst. Evol. Microbiol.">
        <title>Genomic insights into a novel species Rhodoferax aquaticus sp. nov., isolated from freshwater.</title>
        <authorList>
            <person name="Li T."/>
            <person name="Zhuo Y."/>
            <person name="Jin C.Z."/>
            <person name="Wu X."/>
            <person name="Ko S.R."/>
            <person name="Jin F.J."/>
            <person name="Ahn C.Y."/>
            <person name="Oh H.M."/>
            <person name="Lee H.G."/>
            <person name="Jin L."/>
        </authorList>
    </citation>
    <scope>NUCLEOTIDE SEQUENCE [LARGE SCALE GENOMIC DNA]</scope>
    <source>
        <strain evidence="3">Gr-4</strain>
    </source>
</reference>
<accession>A0A515EUV1</accession>
<gene>
    <name evidence="2" type="ORF">EXZ61_21095</name>
</gene>
<reference evidence="3" key="1">
    <citation type="submission" date="2019-02" db="EMBL/GenBank/DDBJ databases">
        <title>Complete genome sequence of Rhodoferax sp. Gr-4.</title>
        <authorList>
            <person name="Jin L."/>
        </authorList>
    </citation>
    <scope>NUCLEOTIDE SEQUENCE [LARGE SCALE GENOMIC DNA]</scope>
    <source>
        <strain evidence="3">Gr-4</strain>
    </source>
</reference>
<dbReference type="KEGG" id="rhg:EXZ61_21095"/>
<dbReference type="EMBL" id="CP036282">
    <property type="protein sequence ID" value="QDL56451.1"/>
    <property type="molecule type" value="Genomic_DNA"/>
</dbReference>
<evidence type="ECO:0000259" key="1">
    <source>
        <dbReference type="Pfam" id="PF13340"/>
    </source>
</evidence>
<dbReference type="AlphaFoldDB" id="A0A515EUV1"/>
<dbReference type="InterPro" id="IPR025161">
    <property type="entry name" value="IS402-like_dom"/>
</dbReference>
<sequence>MDWVTSARQMGGQLHFSVVSQDGSAEHVQAGSLASAGLPTAGPLERVVYTGDLSTWVRSSSEQYLKAFGFSPTDQLTAGHPVYCHALDDGTTVHVPALALIRALFKPHRLVLPVVFSPGNIDVLGFVNYASTPPVIVLSREREKYLDRREVESRYEPLRWLHSSRSARDCCQSVFMNALSGRLDLALPLGQFRLVMHGRRVGHDLFVTKVTMIAASVEAEDSVTGAGLAYVFHRKFNARHKVTTLSPFPSIPSRAVGTVTLSCTEWVDIEPLLNGNSRKERAHSRRALLDVILHKLSSGSSWKAMSQASGFSQTNLSTTFRRWQRDGRLDQVLERLKHVREGGGLEYIPPKGLDSAFFAS</sequence>
<name>A0A515EUV1_9BURK</name>
<dbReference type="RefSeq" id="WP_142813886.1">
    <property type="nucleotide sequence ID" value="NZ_CP036282.1"/>
</dbReference>
<protein>
    <submittedName>
        <fullName evidence="2">Transposase</fullName>
    </submittedName>
</protein>
<organism evidence="2 3">
    <name type="scientific">Rhodoferax aquaticus</name>
    <dbReference type="NCBI Taxonomy" id="2527691"/>
    <lineage>
        <taxon>Bacteria</taxon>
        <taxon>Pseudomonadati</taxon>
        <taxon>Pseudomonadota</taxon>
        <taxon>Betaproteobacteria</taxon>
        <taxon>Burkholderiales</taxon>
        <taxon>Comamonadaceae</taxon>
        <taxon>Rhodoferax</taxon>
    </lineage>
</organism>
<dbReference type="Pfam" id="PF13340">
    <property type="entry name" value="DUF4096"/>
    <property type="match status" value="1"/>
</dbReference>
<evidence type="ECO:0000313" key="2">
    <source>
        <dbReference type="EMBL" id="QDL56451.1"/>
    </source>
</evidence>
<dbReference type="Proteomes" id="UP000317365">
    <property type="component" value="Chromosome"/>
</dbReference>